<evidence type="ECO:0000313" key="2">
    <source>
        <dbReference type="Proteomes" id="UP000478417"/>
    </source>
</evidence>
<proteinExistence type="predicted"/>
<organism evidence="1 2">
    <name type="scientific">Oceanipulchritudo coccoides</name>
    <dbReference type="NCBI Taxonomy" id="2706888"/>
    <lineage>
        <taxon>Bacteria</taxon>
        <taxon>Pseudomonadati</taxon>
        <taxon>Verrucomicrobiota</taxon>
        <taxon>Opitutia</taxon>
        <taxon>Puniceicoccales</taxon>
        <taxon>Oceanipulchritudinaceae</taxon>
        <taxon>Oceanipulchritudo</taxon>
    </lineage>
</organism>
<comment type="caution">
    <text evidence="1">The sequence shown here is derived from an EMBL/GenBank/DDBJ whole genome shotgun (WGS) entry which is preliminary data.</text>
</comment>
<sequence>MTCSLKWYRRNEFGKRQQIEFKLIREKPEWKIHRERHEPREVYEPDEQDWDDLLDFMARQLNRGKVYPKDLEIVQRLKERALE</sequence>
<dbReference type="EMBL" id="JAAGNX010000001">
    <property type="protein sequence ID" value="NDV60879.1"/>
    <property type="molecule type" value="Genomic_DNA"/>
</dbReference>
<accession>A0A6B2LXX8</accession>
<keyword evidence="2" id="KW-1185">Reference proteome</keyword>
<dbReference type="Proteomes" id="UP000478417">
    <property type="component" value="Unassembled WGS sequence"/>
</dbReference>
<evidence type="ECO:0000313" key="1">
    <source>
        <dbReference type="EMBL" id="NDV60879.1"/>
    </source>
</evidence>
<reference evidence="1 2" key="1">
    <citation type="submission" date="2020-02" db="EMBL/GenBank/DDBJ databases">
        <title>Albibacoteraceae fam. nov., the first described family within the subdivision 4 Verrucomicrobia.</title>
        <authorList>
            <person name="Xi F."/>
        </authorList>
    </citation>
    <scope>NUCLEOTIDE SEQUENCE [LARGE SCALE GENOMIC DNA]</scope>
    <source>
        <strain evidence="1 2">CK1056</strain>
    </source>
</reference>
<name>A0A6B2LXX8_9BACT</name>
<dbReference type="AlphaFoldDB" id="A0A6B2LXX8"/>
<gene>
    <name evidence="1" type="ORF">G0Q06_00265</name>
</gene>
<dbReference type="RefSeq" id="WP_163961297.1">
    <property type="nucleotide sequence ID" value="NZ_JAAGNX010000001.1"/>
</dbReference>
<protein>
    <submittedName>
        <fullName evidence="1">Uncharacterized protein</fullName>
    </submittedName>
</protein>